<evidence type="ECO:0000313" key="1">
    <source>
        <dbReference type="EMBL" id="KAJ1680099.1"/>
    </source>
</evidence>
<keyword evidence="2" id="KW-1185">Reference proteome</keyword>
<reference evidence="1" key="1">
    <citation type="submission" date="2022-06" db="EMBL/GenBank/DDBJ databases">
        <title>Phylogenomic reconstructions and comparative analyses of Kickxellomycotina fungi.</title>
        <authorList>
            <person name="Reynolds N.K."/>
            <person name="Stajich J.E."/>
            <person name="Barry K."/>
            <person name="Grigoriev I.V."/>
            <person name="Crous P."/>
            <person name="Smith M.E."/>
        </authorList>
    </citation>
    <scope>NUCLEOTIDE SEQUENCE</scope>
    <source>
        <strain evidence="1">RSA 2271</strain>
    </source>
</reference>
<feature type="non-terminal residue" evidence="1">
    <location>
        <position position="791"/>
    </location>
</feature>
<comment type="caution">
    <text evidence="1">The sequence shown here is derived from an EMBL/GenBank/DDBJ whole genome shotgun (WGS) entry which is preliminary data.</text>
</comment>
<protein>
    <submittedName>
        <fullName evidence="1">Uncharacterized protein</fullName>
    </submittedName>
</protein>
<name>A0ACC1HU56_9FUNG</name>
<sequence>MNMVPRAPTLYVFEDQFLLLHSLGLELPHHTGTLFVLVQAFDMGWAGLPYYIDAHFFSTRKGFEFGRTARYRRPSEVQSAGSLPPCMTGTRTALALVDSLRSLTMSFAKKRPEALAQLQLSSDGQTFQVNPSAPKTNLLPAEDFNSMFSPLSIERIFRPAPSQLRANGGSGQDDSDDDREPQTDTLIKMLWSDSKSIGGNGGGNLTGGDDTFRRIINDGITLDSIKAEGGAGLATSQDGIDTEGSDGELKSSCDASEASSIKFPDLTATYGQNSSRQLRQGIGRQSGQMSALKGPRQGPVGARNRRPGSLLPIQQRPSSCYEDRGFSGAQALRLGHIPELASSDEPLQRPPQSAYLPRSTMSRSSNHARSNSTDITTVMSRATGRPDAKSAMGEIARPMSPKLVRGMSHDAIPRRQQQQQQQQQQQHKPLDRVRQLVDTSIRKRATTMPTKPDLPQSRQVGRHNSQRHRQNNSSTEAVYRGHHHHHHQQGQESLPWTDPHEGMAEQNTADDAACEDAQNWDQSQYESIAESNFGNAGYGQHRLASPSLRSILEDPGSVYEFDNVSRGYADQDGRSDCDNLAILSTGQHQRPLQADIKGAANFGPSISTSSAFGHHRATSAGTGRVGEDKDDNNNNVIVEECDTEALNTILHCLNSESRALHQLTSINLSGCGIHSLSGMASIFPSLDSINLNGNKLTTLDGLPGSTAVLSAAMNWISSPEGDDLSHAQGDGGSSSGGGIKGIYLYADFLPHLEHVDLSDNQITNIGIFSGLRHLRTLIVDKNRLTSLSRLR</sequence>
<proteinExistence type="predicted"/>
<accession>A0ACC1HU56</accession>
<gene>
    <name evidence="1" type="ORF">EV182_000685</name>
</gene>
<dbReference type="EMBL" id="JAMZIH010000047">
    <property type="protein sequence ID" value="KAJ1680099.1"/>
    <property type="molecule type" value="Genomic_DNA"/>
</dbReference>
<dbReference type="Proteomes" id="UP001145114">
    <property type="component" value="Unassembled WGS sequence"/>
</dbReference>
<evidence type="ECO:0000313" key="2">
    <source>
        <dbReference type="Proteomes" id="UP001145114"/>
    </source>
</evidence>
<organism evidence="1 2">
    <name type="scientific">Spiromyces aspiralis</name>
    <dbReference type="NCBI Taxonomy" id="68401"/>
    <lineage>
        <taxon>Eukaryota</taxon>
        <taxon>Fungi</taxon>
        <taxon>Fungi incertae sedis</taxon>
        <taxon>Zoopagomycota</taxon>
        <taxon>Kickxellomycotina</taxon>
        <taxon>Kickxellomycetes</taxon>
        <taxon>Kickxellales</taxon>
        <taxon>Kickxellaceae</taxon>
        <taxon>Spiromyces</taxon>
    </lineage>
</organism>